<feature type="compositionally biased region" description="Acidic residues" evidence="1">
    <location>
        <begin position="1410"/>
        <end position="1419"/>
    </location>
</feature>
<feature type="compositionally biased region" description="Basic residues" evidence="1">
    <location>
        <begin position="242"/>
        <end position="252"/>
    </location>
</feature>
<feature type="compositionally biased region" description="Basic and acidic residues" evidence="1">
    <location>
        <begin position="292"/>
        <end position="311"/>
    </location>
</feature>
<feature type="compositionally biased region" description="Basic residues" evidence="1">
    <location>
        <begin position="1328"/>
        <end position="1341"/>
    </location>
</feature>
<keyword evidence="2" id="KW-0472">Membrane</keyword>
<feature type="compositionally biased region" description="Basic and acidic residues" evidence="1">
    <location>
        <begin position="815"/>
        <end position="832"/>
    </location>
</feature>
<feature type="region of interest" description="Disordered" evidence="1">
    <location>
        <begin position="426"/>
        <end position="635"/>
    </location>
</feature>
<feature type="compositionally biased region" description="Basic residues" evidence="1">
    <location>
        <begin position="790"/>
        <end position="801"/>
    </location>
</feature>
<feature type="compositionally biased region" description="Basic and acidic residues" evidence="1">
    <location>
        <begin position="1190"/>
        <end position="1206"/>
    </location>
</feature>
<feature type="compositionally biased region" description="Basic and acidic residues" evidence="1">
    <location>
        <begin position="1164"/>
        <end position="1173"/>
    </location>
</feature>
<feature type="compositionally biased region" description="Basic and acidic residues" evidence="1">
    <location>
        <begin position="649"/>
        <end position="666"/>
    </location>
</feature>
<feature type="compositionally biased region" description="Basic and acidic residues" evidence="1">
    <location>
        <begin position="1390"/>
        <end position="1404"/>
    </location>
</feature>
<dbReference type="OrthoDB" id="6782661at2759"/>
<feature type="region of interest" description="Disordered" evidence="1">
    <location>
        <begin position="228"/>
        <end position="311"/>
    </location>
</feature>
<feature type="region of interest" description="Disordered" evidence="1">
    <location>
        <begin position="1"/>
        <end position="20"/>
    </location>
</feature>
<feature type="region of interest" description="Disordered" evidence="1">
    <location>
        <begin position="1883"/>
        <end position="2043"/>
    </location>
</feature>
<feature type="compositionally biased region" description="Basic and acidic residues" evidence="1">
    <location>
        <begin position="499"/>
        <end position="511"/>
    </location>
</feature>
<organism evidence="3 4">
    <name type="scientific">Acanthoscelides obtectus</name>
    <name type="common">Bean weevil</name>
    <name type="synonym">Bruchus obtectus</name>
    <dbReference type="NCBI Taxonomy" id="200917"/>
    <lineage>
        <taxon>Eukaryota</taxon>
        <taxon>Metazoa</taxon>
        <taxon>Ecdysozoa</taxon>
        <taxon>Arthropoda</taxon>
        <taxon>Hexapoda</taxon>
        <taxon>Insecta</taxon>
        <taxon>Pterygota</taxon>
        <taxon>Neoptera</taxon>
        <taxon>Endopterygota</taxon>
        <taxon>Coleoptera</taxon>
        <taxon>Polyphaga</taxon>
        <taxon>Cucujiformia</taxon>
        <taxon>Chrysomeloidea</taxon>
        <taxon>Chrysomelidae</taxon>
        <taxon>Bruchinae</taxon>
        <taxon>Bruchini</taxon>
        <taxon>Acanthoscelides</taxon>
    </lineage>
</organism>
<feature type="compositionally biased region" description="Basic and acidic residues" evidence="1">
    <location>
        <begin position="1214"/>
        <end position="1226"/>
    </location>
</feature>
<feature type="region of interest" description="Disordered" evidence="1">
    <location>
        <begin position="649"/>
        <end position="843"/>
    </location>
</feature>
<evidence type="ECO:0000256" key="1">
    <source>
        <dbReference type="SAM" id="MobiDB-lite"/>
    </source>
</evidence>
<accession>A0A9P0NUN5</accession>
<feature type="compositionally biased region" description="Basic and acidic residues" evidence="1">
    <location>
        <begin position="725"/>
        <end position="747"/>
    </location>
</feature>
<feature type="compositionally biased region" description="Basic and acidic residues" evidence="1">
    <location>
        <begin position="684"/>
        <end position="718"/>
    </location>
</feature>
<feature type="compositionally biased region" description="Basic and acidic residues" evidence="1">
    <location>
        <begin position="521"/>
        <end position="545"/>
    </location>
</feature>
<dbReference type="EMBL" id="CAKOFQ010006683">
    <property type="protein sequence ID" value="CAH1959695.1"/>
    <property type="molecule type" value="Genomic_DNA"/>
</dbReference>
<proteinExistence type="predicted"/>
<evidence type="ECO:0000313" key="4">
    <source>
        <dbReference type="Proteomes" id="UP001152888"/>
    </source>
</evidence>
<keyword evidence="4" id="KW-1185">Reference proteome</keyword>
<feature type="compositionally biased region" description="Basic and acidic residues" evidence="1">
    <location>
        <begin position="565"/>
        <end position="581"/>
    </location>
</feature>
<feature type="compositionally biased region" description="Low complexity" evidence="1">
    <location>
        <begin position="231"/>
        <end position="241"/>
    </location>
</feature>
<feature type="compositionally biased region" description="Basic and acidic residues" evidence="1">
    <location>
        <begin position="1134"/>
        <end position="1148"/>
    </location>
</feature>
<feature type="compositionally biased region" description="Basic and acidic residues" evidence="1">
    <location>
        <begin position="85"/>
        <end position="101"/>
    </location>
</feature>
<feature type="compositionally biased region" description="Basic and acidic residues" evidence="1">
    <location>
        <begin position="1937"/>
        <end position="1947"/>
    </location>
</feature>
<feature type="region of interest" description="Disordered" evidence="1">
    <location>
        <begin position="1488"/>
        <end position="1538"/>
    </location>
</feature>
<feature type="region of interest" description="Disordered" evidence="1">
    <location>
        <begin position="2060"/>
        <end position="2109"/>
    </location>
</feature>
<feature type="compositionally biased region" description="Basic and acidic residues" evidence="1">
    <location>
        <begin position="1306"/>
        <end position="1315"/>
    </location>
</feature>
<feature type="compositionally biased region" description="Basic and acidic residues" evidence="1">
    <location>
        <begin position="1060"/>
        <end position="1080"/>
    </location>
</feature>
<feature type="compositionally biased region" description="Basic and acidic residues" evidence="1">
    <location>
        <begin position="134"/>
        <end position="151"/>
    </location>
</feature>
<feature type="compositionally biased region" description="Basic residues" evidence="1">
    <location>
        <begin position="2069"/>
        <end position="2082"/>
    </location>
</feature>
<dbReference type="Proteomes" id="UP001152888">
    <property type="component" value="Unassembled WGS sequence"/>
</dbReference>
<feature type="compositionally biased region" description="Polar residues" evidence="1">
    <location>
        <begin position="68"/>
        <end position="83"/>
    </location>
</feature>
<evidence type="ECO:0000256" key="2">
    <source>
        <dbReference type="SAM" id="Phobius"/>
    </source>
</evidence>
<keyword evidence="2" id="KW-0812">Transmembrane</keyword>
<keyword evidence="2" id="KW-1133">Transmembrane helix</keyword>
<feature type="region of interest" description="Disordered" evidence="1">
    <location>
        <begin position="63"/>
        <end position="211"/>
    </location>
</feature>
<feature type="region of interest" description="Disordered" evidence="1">
    <location>
        <begin position="1022"/>
        <end position="1257"/>
    </location>
</feature>
<feature type="transmembrane region" description="Helical" evidence="2">
    <location>
        <begin position="2149"/>
        <end position="2168"/>
    </location>
</feature>
<feature type="compositionally biased region" description="Polar residues" evidence="1">
    <location>
        <begin position="1239"/>
        <end position="1251"/>
    </location>
</feature>
<evidence type="ECO:0000313" key="3">
    <source>
        <dbReference type="EMBL" id="CAH1959695.1"/>
    </source>
</evidence>
<feature type="compositionally biased region" description="Polar residues" evidence="1">
    <location>
        <begin position="582"/>
        <end position="602"/>
    </location>
</feature>
<feature type="compositionally biased region" description="Basic and acidic residues" evidence="1">
    <location>
        <begin position="436"/>
        <end position="460"/>
    </location>
</feature>
<feature type="compositionally biased region" description="Basic residues" evidence="1">
    <location>
        <begin position="8"/>
        <end position="18"/>
    </location>
</feature>
<feature type="compositionally biased region" description="Basic residues" evidence="1">
    <location>
        <begin position="1090"/>
        <end position="1099"/>
    </location>
</feature>
<gene>
    <name evidence="3" type="ORF">ACAOBT_LOCUS3316</name>
</gene>
<feature type="region of interest" description="Disordered" evidence="1">
    <location>
        <begin position="1297"/>
        <end position="1419"/>
    </location>
</feature>
<sequence>MDRPDIKRNHRSREKKPPRVPIKTYRWEDVKRARRRGGYPWTHLYKKPLSEDLDVDSYRIGGLRRGKSTSTMGDKSYLTISEMTESERDGSLSPEPMEKIDCTLQIVLEPDDESRAASAANSVVIEEYNGNGTENEKETEKDDEKERETDTQRGGLFVMDSGESSDDISQYVDKEERTPPKKEKVEKMEVEDDSAKRKRKLSAESSYSRISQTKSAIIRKLKQTKDKIKVPKVPKISLPVSKIKRPVPKKSKSSPPTVKKETQKSTIPSPKTNQTPEYIHIPLKPPPGETDEFSHLEFEPKDAPKKEEKKAGSFKALIKNIKQLQELEAQQDAKKGLDFKEEESKDLKEDVVKEDVSKTVLGTEIPTETEITEARTTPVMRGVMTKLKDEESENKDDKVVDTLGEDKKEAIEVLKDEVAVAVDKVETKDEEEVEEGDSKKAAEQDIFDDLFRKSSFKKETPSTSRMGRSKSAEPERKRKLSLESSYSRKSMSRLGIMKRLKDASEKIKDTFSRSGSKKKSKTPDKPKEAIVKEPTKKSKELKPCKPVEPVYIHIPLKPPEGETDELSHLSKDKKVKNESKDTSASPQTPDSLQTPEDPSGNVQLIILTAPSDDEVLDYNSSDLPETPSSETKTFFDKTELAMLAKDAADAVKKLDPVKEENGSEKSLEEEEKGNGSIKRKGSKKGKEKEESAKSIEGEAGIKREGSKKAGEKESKEKEVSEDESSSIREGSKKDKDKKAEVGEKVVDVEDGLSETKITQLPIPPEVPAAETTADPELKSSIKGGFGSPVMKKKVSFKRRSKSSKDGSYEDVQAPVEEKKQDAKDNENSEKLEALTPSQSMSVDEEKAYLEEKIIKHSSLEEDYNKWSKNIDHEYEPVCPPPDRASSPADHRQNLQHFPQTLSNPSVYVVDTDIIDPSILPLGEVPLDNHATVTKEPHRGQSASPDRQPTFVKFAPTEEVVAYHDEPPPQPAPGRFQQAFREKTENFKNKLHNIKRPHIKKPNIHLPDRPKFNKPNLQRFKIDKSKFHMPKIPDTTKINLPSFNLPRRQSTKSQATTPQPLKERNLSTEAHDGDAKAEKTGGFDFGTFPKMLKRIGRRRSRDQSDFGTAPRSKKSETSTQESSRWSGSESMRIPLHSEDSMDAVDRDGGPLEVGGMTPGGPLESSHARYEHDIGNEDEEEEFENSGGEFNGRVERDFHDRWQHGRFNEEEEDREFEGRYGRSQKVTDLDSPEDAPRYDFNANNRDNYSSAGSSAGIHRSGVLEEINSDEFIWRQKGISQEDVDMRRYLTSEIKEAFKTPQNALTQLDDPHGRHYDLRGSNQSLPEVGGKRKPIRKPKRKKTPHASQEKIHQYVEDSASEDVEASPPSRPRRRSKRTRKPKSEEIVPFQETHAVEVEDSRFGHRESLGGILGDDEGEDDGMTYENERMIGKEHPEIKVQDPYKNLEFEREVVQLPAAPPRKHKSLKSLTMSENGSLLGVEAEIEVIKTDSKLIIPIEPESPPSRPSRSRSRANSQSRGTSRDDESLSRRSYSAAVDSEPPCVEEPCMKEVCDYMGYSVVDKSKVRDPPLPPPRAPRKKRSTLMHEEKFFTVPRAKGSTETPVRPLRNYSTLIQAKKATDPSATENKENFHIMQYAEIDDEPHKDALSKPAGDVIKKIQDRPLPAPPRPPRRSRQESGGPLRDITSQENIASRSVEDLDKQYLDEAHTATQTEPLSDDFVCAEVVQEPSDTVLTPSITKEKPTIERRLITPTVYSYEETITHGSLVVEPLDGAKILPEHQLSRERLIPVTKDSDYDETSSIPEEFTRLKDPPKPSEFDVVRTQKLQVGDLDVDTLTVNRLLADKIVVSEIDSSSIQTNEISSITGALKIGEISLPPGVIESIMKTMQSSQIPKEESSEDAGQKKTSISQRIDGEEILYSNQDAPFPSNNEEPPTPPPRNLELENTVKEIQAHQTSLPSTVDEEHLRASSIEPQEEEAAPPRPPRHVERPRIATSSSQEQDDASKTPLEQPAGLTTEQILSSRLLEPDVDDEPPPRPPQPSVEYIPSQPPASFYALRAQKLVESHDGNIPVVPRRRRHTRSRHRTRSNSESSSPTDPPQSQRRIHRRSSEPSLTQLTGQLARACALTANQEIKRLVNYILRNVLANDDGKQDLNVMIIIMLVLIAGLILLGYGEEKTVVHLHHWEYFNPPTDL</sequence>
<feature type="compositionally biased region" description="Basic and acidic residues" evidence="1">
    <location>
        <begin position="172"/>
        <end position="188"/>
    </location>
</feature>
<name>A0A9P0NUN5_ACAOB</name>
<feature type="compositionally biased region" description="Polar residues" evidence="1">
    <location>
        <begin position="618"/>
        <end position="632"/>
    </location>
</feature>
<protein>
    <submittedName>
        <fullName evidence="3">Uncharacterized protein</fullName>
    </submittedName>
</protein>
<feature type="compositionally biased region" description="Polar residues" evidence="1">
    <location>
        <begin position="264"/>
        <end position="276"/>
    </location>
</feature>
<feature type="region of interest" description="Disordered" evidence="1">
    <location>
        <begin position="1559"/>
        <end position="1603"/>
    </location>
</feature>
<reference evidence="3" key="1">
    <citation type="submission" date="2022-03" db="EMBL/GenBank/DDBJ databases">
        <authorList>
            <person name="Sayadi A."/>
        </authorList>
    </citation>
    <scope>NUCLEOTIDE SEQUENCE</scope>
</reference>
<feature type="region of interest" description="Disordered" evidence="1">
    <location>
        <begin position="1631"/>
        <end position="1691"/>
    </location>
</feature>
<feature type="compositionally biased region" description="Polar residues" evidence="1">
    <location>
        <begin position="1035"/>
        <end position="1058"/>
    </location>
</feature>
<feature type="compositionally biased region" description="Basic residues" evidence="1">
    <location>
        <begin position="1367"/>
        <end position="1377"/>
    </location>
</feature>
<comment type="caution">
    <text evidence="3">The sequence shown here is derived from an EMBL/GenBank/DDBJ whole genome shotgun (WGS) entry which is preliminary data.</text>
</comment>